<proteinExistence type="inferred from homology"/>
<dbReference type="PANTHER" id="PTHR11060">
    <property type="entry name" value="PROTEIN MEMO1"/>
    <property type="match status" value="1"/>
</dbReference>
<dbReference type="InterPro" id="IPR002737">
    <property type="entry name" value="MEMO1_fam"/>
</dbReference>
<reference evidence="2 3" key="1">
    <citation type="submission" date="2020-08" db="EMBL/GenBank/DDBJ databases">
        <title>Bridging the membrane lipid divide: bacteria of the FCB group superphylum have the potential to synthesize archaeal ether lipids.</title>
        <authorList>
            <person name="Villanueva L."/>
            <person name="Von Meijenfeldt F.A.B."/>
            <person name="Westbye A.B."/>
            <person name="Yadav S."/>
            <person name="Hopmans E.C."/>
            <person name="Dutilh B.E."/>
            <person name="Sinninghe Damste J.S."/>
        </authorList>
    </citation>
    <scope>NUCLEOTIDE SEQUENCE [LARGE SCALE GENOMIC DNA]</scope>
    <source>
        <strain evidence="2">NIOZ-UU27</strain>
    </source>
</reference>
<dbReference type="AlphaFoldDB" id="A0A8J6T633"/>
<evidence type="ECO:0000256" key="1">
    <source>
        <dbReference type="ARBA" id="ARBA00006315"/>
    </source>
</evidence>
<comment type="similarity">
    <text evidence="1">Belongs to the MEMO1 family.</text>
</comment>
<accession>A0A8J6T633</accession>
<evidence type="ECO:0000313" key="2">
    <source>
        <dbReference type="EMBL" id="MBC8179302.1"/>
    </source>
</evidence>
<sequence length="286" mass="31659">MSKGPERVVRKAFGAGRWFPGDGRELKSMVDGYMEDARVDKVKGRIVGAIAPHAGYVYSGKIAGYTFRAIKDNTAIWGRPEVVVLLGFSHRKGFKGVALMDGDAIKTPLGEALLDREAAEILAAGSPRIFFDYRPHAGEHSAENEIPFVQRALPETKLIIGLIGDHDPRTLDELVRALDTLSKKKKILVVASTDMLHDPNYDLVTKTDRGTLEKVRSMDYARIRKDWDYSNQIFCGIGPVVAVMRFAELKGCKQGTVLEYRNSGDDFPESRGRWVVGYGSAIFAVP</sequence>
<dbReference type="Proteomes" id="UP000650524">
    <property type="component" value="Unassembled WGS sequence"/>
</dbReference>
<dbReference type="Gene3D" id="3.40.830.10">
    <property type="entry name" value="LigB-like"/>
    <property type="match status" value="1"/>
</dbReference>
<dbReference type="NCBIfam" id="TIGR04336">
    <property type="entry name" value="AmmeMemoSam_B"/>
    <property type="match status" value="1"/>
</dbReference>
<comment type="caution">
    <text evidence="2">The sequence shown here is derived from an EMBL/GenBank/DDBJ whole genome shotgun (WGS) entry which is preliminary data.</text>
</comment>
<name>A0A8J6T633_9DELT</name>
<organism evidence="2 3">
    <name type="scientific">Candidatus Desulfacyla euxinica</name>
    <dbReference type="NCBI Taxonomy" id="2841693"/>
    <lineage>
        <taxon>Bacteria</taxon>
        <taxon>Deltaproteobacteria</taxon>
        <taxon>Candidatus Desulfacyla</taxon>
    </lineage>
</organism>
<dbReference type="PANTHER" id="PTHR11060:SF0">
    <property type="entry name" value="PROTEIN MEMO1"/>
    <property type="match status" value="1"/>
</dbReference>
<dbReference type="EMBL" id="JACNJD010000371">
    <property type="protein sequence ID" value="MBC8179302.1"/>
    <property type="molecule type" value="Genomic_DNA"/>
</dbReference>
<dbReference type="CDD" id="cd07361">
    <property type="entry name" value="MEMO_like"/>
    <property type="match status" value="1"/>
</dbReference>
<dbReference type="Pfam" id="PF01875">
    <property type="entry name" value="Memo"/>
    <property type="match status" value="1"/>
</dbReference>
<gene>
    <name evidence="2" type="primary">amrB</name>
    <name evidence="2" type="ORF">H8E19_18010</name>
</gene>
<evidence type="ECO:0000313" key="3">
    <source>
        <dbReference type="Proteomes" id="UP000650524"/>
    </source>
</evidence>
<protein>
    <submittedName>
        <fullName evidence="2">AmmeMemoRadiSam system protein B</fullName>
    </submittedName>
</protein>